<organism evidence="1 2">
    <name type="scientific">Phycomyces blakesleeanus (strain ATCC 8743b / DSM 1359 / FGSC 10004 / NBRC 33097 / NRRL 1555)</name>
    <dbReference type="NCBI Taxonomy" id="763407"/>
    <lineage>
        <taxon>Eukaryota</taxon>
        <taxon>Fungi</taxon>
        <taxon>Fungi incertae sedis</taxon>
        <taxon>Mucoromycota</taxon>
        <taxon>Mucoromycotina</taxon>
        <taxon>Mucoromycetes</taxon>
        <taxon>Mucorales</taxon>
        <taxon>Phycomycetaceae</taxon>
        <taxon>Phycomyces</taxon>
    </lineage>
</organism>
<dbReference type="InParanoid" id="A0A163BAL5"/>
<dbReference type="InterPro" id="IPR023198">
    <property type="entry name" value="PGP-like_dom2"/>
</dbReference>
<dbReference type="NCBIfam" id="TIGR01509">
    <property type="entry name" value="HAD-SF-IA-v3"/>
    <property type="match status" value="1"/>
</dbReference>
<dbReference type="VEuPathDB" id="FungiDB:PHYBLDRAFT_107014"/>
<dbReference type="STRING" id="763407.A0A163BAL5"/>
<dbReference type="InterPro" id="IPR036412">
    <property type="entry name" value="HAD-like_sf"/>
</dbReference>
<sequence>YNLGGVCVGSPMAGIRLYEERYGLPTNYINVAITQQGEQGAFQKLERGEIKLHDFYIAFGDQLSNPSSKQHYLNYLEKTGKPAPSFIPDVVINGKDLFTTMMKETQRLDQKVFTAIRKLRESGQFRVAALTNNFELPEDDLKETEELGGKVPETLKKMFELFIESRLVGLRQVLYYERKPDPKFYLHACKLLNVNPTECIFLDDIGMNLSSAKKLGMATIRKLIRK</sequence>
<proteinExistence type="predicted"/>
<dbReference type="AlphaFoldDB" id="A0A163BAL5"/>
<reference evidence="2" key="1">
    <citation type="submission" date="2015-06" db="EMBL/GenBank/DDBJ databases">
        <title>Expansion of signal transduction pathways in fungi by whole-genome duplication.</title>
        <authorList>
            <consortium name="DOE Joint Genome Institute"/>
            <person name="Corrochano L.M."/>
            <person name="Kuo A."/>
            <person name="Marcet-Houben M."/>
            <person name="Polaino S."/>
            <person name="Salamov A."/>
            <person name="Villalobos J.M."/>
            <person name="Alvarez M.I."/>
            <person name="Avalos J."/>
            <person name="Benito E.P."/>
            <person name="Benoit I."/>
            <person name="Burger G."/>
            <person name="Camino L.P."/>
            <person name="Canovas D."/>
            <person name="Cerda-Olmedo E."/>
            <person name="Cheng J.-F."/>
            <person name="Dominguez A."/>
            <person name="Elias M."/>
            <person name="Eslava A.P."/>
            <person name="Glaser F."/>
            <person name="Grimwood J."/>
            <person name="Gutierrez G."/>
            <person name="Heitman J."/>
            <person name="Henrissat B."/>
            <person name="Iturriaga E.A."/>
            <person name="Lang B.F."/>
            <person name="Lavin J.L."/>
            <person name="Lee S."/>
            <person name="Li W."/>
            <person name="Lindquist E."/>
            <person name="Lopez-Garcia S."/>
            <person name="Luque E.M."/>
            <person name="Marcos A.T."/>
            <person name="Martin J."/>
            <person name="McCluskey K."/>
            <person name="Medina H.R."/>
            <person name="Miralles-Duran A."/>
            <person name="Miyazaki A."/>
            <person name="Munoz-Torres E."/>
            <person name="Oguiza J.A."/>
            <person name="Ohm R."/>
            <person name="Olmedo M."/>
            <person name="Orejas M."/>
            <person name="Ortiz-Castellanos L."/>
            <person name="Pisabarro A.G."/>
            <person name="Rodriguez-Romero J."/>
            <person name="Ruiz-Herrera J."/>
            <person name="Ruiz-Vazquez R."/>
            <person name="Sanz C."/>
            <person name="Schackwitz W."/>
            <person name="Schmutz J."/>
            <person name="Shahriari M."/>
            <person name="Shelest E."/>
            <person name="Silva-Franco F."/>
            <person name="Soanes D."/>
            <person name="Syed K."/>
            <person name="Tagua V.G."/>
            <person name="Talbot N.J."/>
            <person name="Thon M."/>
            <person name="De vries R.P."/>
            <person name="Wiebenga A."/>
            <person name="Yadav J.S."/>
            <person name="Braun E.L."/>
            <person name="Baker S."/>
            <person name="Garre V."/>
            <person name="Horwitz B."/>
            <person name="Torres-Martinez S."/>
            <person name="Idnurm A."/>
            <person name="Herrera-Estrella A."/>
            <person name="Gabaldon T."/>
            <person name="Grigoriev I.V."/>
        </authorList>
    </citation>
    <scope>NUCLEOTIDE SEQUENCE [LARGE SCALE GENOMIC DNA]</scope>
    <source>
        <strain evidence="2">NRRL 1555(-)</strain>
    </source>
</reference>
<name>A0A163BAL5_PHYB8</name>
<dbReference type="InterPro" id="IPR052898">
    <property type="entry name" value="ACAD10-like"/>
</dbReference>
<evidence type="ECO:0000313" key="2">
    <source>
        <dbReference type="Proteomes" id="UP000077315"/>
    </source>
</evidence>
<dbReference type="InterPro" id="IPR006439">
    <property type="entry name" value="HAD-SF_hydro_IA"/>
</dbReference>
<protein>
    <submittedName>
        <fullName evidence="1">Uncharacterized protein</fullName>
    </submittedName>
</protein>
<dbReference type="Gene3D" id="3.40.50.1000">
    <property type="entry name" value="HAD superfamily/HAD-like"/>
    <property type="match status" value="1"/>
</dbReference>
<dbReference type="EMBL" id="KV440972">
    <property type="protein sequence ID" value="OAD79261.1"/>
    <property type="molecule type" value="Genomic_DNA"/>
</dbReference>
<dbReference type="Gene3D" id="1.10.150.240">
    <property type="entry name" value="Putative phosphatase, domain 2"/>
    <property type="match status" value="1"/>
</dbReference>
<dbReference type="InterPro" id="IPR023214">
    <property type="entry name" value="HAD_sf"/>
</dbReference>
<dbReference type="PANTHER" id="PTHR47829">
    <property type="entry name" value="HYDROLASE, PUTATIVE (AFU_ORTHOLOGUE AFUA_1G12880)-RELATED"/>
    <property type="match status" value="1"/>
</dbReference>
<dbReference type="SUPFAM" id="SSF56784">
    <property type="entry name" value="HAD-like"/>
    <property type="match status" value="1"/>
</dbReference>
<dbReference type="GO" id="GO:0016791">
    <property type="term" value="F:phosphatase activity"/>
    <property type="evidence" value="ECO:0007669"/>
    <property type="project" value="UniProtKB-ARBA"/>
</dbReference>
<dbReference type="RefSeq" id="XP_018297301.1">
    <property type="nucleotide sequence ID" value="XM_018427972.1"/>
</dbReference>
<accession>A0A163BAL5</accession>
<dbReference type="PANTHER" id="PTHR47829:SF1">
    <property type="entry name" value="HAD FAMILY PHOSPHATASE"/>
    <property type="match status" value="1"/>
</dbReference>
<keyword evidence="2" id="KW-1185">Reference proteome</keyword>
<gene>
    <name evidence="1" type="ORF">PHYBLDRAFT_107014</name>
</gene>
<dbReference type="Pfam" id="PF00702">
    <property type="entry name" value="Hydrolase"/>
    <property type="match status" value="1"/>
</dbReference>
<evidence type="ECO:0000313" key="1">
    <source>
        <dbReference type="EMBL" id="OAD79261.1"/>
    </source>
</evidence>
<feature type="non-terminal residue" evidence="1">
    <location>
        <position position="1"/>
    </location>
</feature>
<dbReference type="Proteomes" id="UP000077315">
    <property type="component" value="Unassembled WGS sequence"/>
</dbReference>
<dbReference type="OrthoDB" id="1694274at2759"/>
<dbReference type="GeneID" id="28988878"/>